<evidence type="ECO:0000313" key="2">
    <source>
        <dbReference type="EMBL" id="GHG31754.1"/>
    </source>
</evidence>
<gene>
    <name evidence="2" type="ORF">GCM10017667_81990</name>
</gene>
<organism evidence="2 3">
    <name type="scientific">Streptomyces filamentosus</name>
    <name type="common">Streptomyces roseosporus</name>
    <dbReference type="NCBI Taxonomy" id="67294"/>
    <lineage>
        <taxon>Bacteria</taxon>
        <taxon>Bacillati</taxon>
        <taxon>Actinomycetota</taxon>
        <taxon>Actinomycetes</taxon>
        <taxon>Kitasatosporales</taxon>
        <taxon>Streptomycetaceae</taxon>
        <taxon>Streptomyces</taxon>
    </lineage>
</organism>
<comment type="caution">
    <text evidence="2">The sequence shown here is derived from an EMBL/GenBank/DDBJ whole genome shotgun (WGS) entry which is preliminary data.</text>
</comment>
<evidence type="ECO:0000256" key="1">
    <source>
        <dbReference type="SAM" id="MobiDB-lite"/>
    </source>
</evidence>
<protein>
    <submittedName>
        <fullName evidence="2">Uncharacterized protein</fullName>
    </submittedName>
</protein>
<keyword evidence="3" id="KW-1185">Reference proteome</keyword>
<feature type="region of interest" description="Disordered" evidence="1">
    <location>
        <begin position="56"/>
        <end position="95"/>
    </location>
</feature>
<name>A0A919C0U1_STRFL</name>
<evidence type="ECO:0000313" key="3">
    <source>
        <dbReference type="Proteomes" id="UP000632849"/>
    </source>
</evidence>
<dbReference type="Proteomes" id="UP000632849">
    <property type="component" value="Unassembled WGS sequence"/>
</dbReference>
<accession>A0A919C0U1</accession>
<proteinExistence type="predicted"/>
<reference evidence="2" key="1">
    <citation type="journal article" date="2014" name="Int. J. Syst. Evol. Microbiol.">
        <title>Complete genome sequence of Corynebacterium casei LMG S-19264T (=DSM 44701T), isolated from a smear-ripened cheese.</title>
        <authorList>
            <consortium name="US DOE Joint Genome Institute (JGI-PGF)"/>
            <person name="Walter F."/>
            <person name="Albersmeier A."/>
            <person name="Kalinowski J."/>
            <person name="Ruckert C."/>
        </authorList>
    </citation>
    <scope>NUCLEOTIDE SEQUENCE</scope>
    <source>
        <strain evidence="2">JCM 4122</strain>
    </source>
</reference>
<reference evidence="2" key="2">
    <citation type="submission" date="2020-09" db="EMBL/GenBank/DDBJ databases">
        <authorList>
            <person name="Sun Q."/>
            <person name="Ohkuma M."/>
        </authorList>
    </citation>
    <scope>NUCLEOTIDE SEQUENCE</scope>
    <source>
        <strain evidence="2">JCM 4122</strain>
    </source>
</reference>
<dbReference type="EMBL" id="BNBE01000005">
    <property type="protein sequence ID" value="GHG31754.1"/>
    <property type="molecule type" value="Genomic_DNA"/>
</dbReference>
<dbReference type="AlphaFoldDB" id="A0A919C0U1"/>
<sequence length="95" mass="9318">MIGSGVADGSVPFDESFDASPGAIAAAVPCVVGIPILRFGPRPVGATPVCRTKAACPHFGRRSPAAPTAPEYTGTGERRADGGPSGAGQTPKAAG</sequence>